<dbReference type="Proteomes" id="UP000014680">
    <property type="component" value="Unassembled WGS sequence"/>
</dbReference>
<name>A0A0A1TYI4_ENTIV</name>
<evidence type="ECO:0000313" key="2">
    <source>
        <dbReference type="Proteomes" id="UP000014680"/>
    </source>
</evidence>
<organism evidence="1 2">
    <name type="scientific">Entamoeba invadens IP1</name>
    <dbReference type="NCBI Taxonomy" id="370355"/>
    <lineage>
        <taxon>Eukaryota</taxon>
        <taxon>Amoebozoa</taxon>
        <taxon>Evosea</taxon>
        <taxon>Archamoebae</taxon>
        <taxon>Mastigamoebida</taxon>
        <taxon>Entamoebidae</taxon>
        <taxon>Entamoeba</taxon>
    </lineage>
</organism>
<protein>
    <submittedName>
        <fullName evidence="1">Uncharacterized protein</fullName>
    </submittedName>
</protein>
<proteinExistence type="predicted"/>
<dbReference type="KEGG" id="eiv:EIN_172500"/>
<gene>
    <name evidence="1" type="ORF">EIN_172500</name>
</gene>
<reference evidence="1 2" key="1">
    <citation type="submission" date="2012-10" db="EMBL/GenBank/DDBJ databases">
        <authorList>
            <person name="Zafar N."/>
            <person name="Inman J."/>
            <person name="Hall N."/>
            <person name="Lorenzi H."/>
            <person name="Caler E."/>
        </authorList>
    </citation>
    <scope>NUCLEOTIDE SEQUENCE [LARGE SCALE GENOMIC DNA]</scope>
    <source>
        <strain evidence="1 2">IP1</strain>
    </source>
</reference>
<sequence>MALAPTRIRLYDFLRQTSSSNLPVVLKTLLIPASSYSILTSHPSHCVGVLFLSGLIDVAFPLPKEPSLLPLLSPFLDKMLLTTTVVSLSYMKRLPPRLVTNLITRDTLLSVGSLAHRYFAFPKPIHWDNFFNTATYETFSIEPSPFARVNTSLTSILSLSVLLNWACHPPCLRASVFALPKVIDYLSIFSLFDYFLPPSVKKQHSAGVFSSFFV</sequence>
<dbReference type="GeneID" id="14883730"/>
<dbReference type="EMBL" id="KB207112">
    <property type="protein sequence ID" value="ELP84615.1"/>
    <property type="molecule type" value="Genomic_DNA"/>
</dbReference>
<dbReference type="OrthoDB" id="10020554at2759"/>
<dbReference type="OMA" id="FNTATYE"/>
<accession>A0A0A1TYI4</accession>
<keyword evidence="2" id="KW-1185">Reference proteome</keyword>
<dbReference type="AlphaFoldDB" id="A0A0A1TYI4"/>
<dbReference type="RefSeq" id="XP_004183961.1">
    <property type="nucleotide sequence ID" value="XM_004183913.1"/>
</dbReference>
<evidence type="ECO:0000313" key="1">
    <source>
        <dbReference type="EMBL" id="ELP84615.1"/>
    </source>
</evidence>
<dbReference type="VEuPathDB" id="AmoebaDB:EIN_172500"/>